<dbReference type="Pfam" id="PF03932">
    <property type="entry name" value="CutC"/>
    <property type="match status" value="1"/>
</dbReference>
<name>A0A917UMI4_9MICO</name>
<gene>
    <name evidence="1" type="ORF">GCM10011372_02720</name>
</gene>
<evidence type="ECO:0008006" key="3">
    <source>
        <dbReference type="Google" id="ProtNLM"/>
    </source>
</evidence>
<keyword evidence="2" id="KW-1185">Reference proteome</keyword>
<evidence type="ECO:0000313" key="2">
    <source>
        <dbReference type="Proteomes" id="UP000636956"/>
    </source>
</evidence>
<organism evidence="1 2">
    <name type="scientific">Agromyces bauzanensis</name>
    <dbReference type="NCBI Taxonomy" id="1308924"/>
    <lineage>
        <taxon>Bacteria</taxon>
        <taxon>Bacillati</taxon>
        <taxon>Actinomycetota</taxon>
        <taxon>Actinomycetes</taxon>
        <taxon>Micrococcales</taxon>
        <taxon>Microbacteriaceae</taxon>
        <taxon>Agromyces</taxon>
    </lineage>
</organism>
<comment type="caution">
    <text evidence="1">The sequence shown here is derived from an EMBL/GenBank/DDBJ whole genome shotgun (WGS) entry which is preliminary data.</text>
</comment>
<protein>
    <recommendedName>
        <fullName evidence="3">Copper homeostasis protein CutC</fullName>
    </recommendedName>
</protein>
<reference evidence="1" key="1">
    <citation type="journal article" date="2014" name="Int. J. Syst. Evol. Microbiol.">
        <title>Complete genome sequence of Corynebacterium casei LMG S-19264T (=DSM 44701T), isolated from a smear-ripened cheese.</title>
        <authorList>
            <consortium name="US DOE Joint Genome Institute (JGI-PGF)"/>
            <person name="Walter F."/>
            <person name="Albersmeier A."/>
            <person name="Kalinowski J."/>
            <person name="Ruckert C."/>
        </authorList>
    </citation>
    <scope>NUCLEOTIDE SEQUENCE</scope>
    <source>
        <strain evidence="1">CGMCC 1.8984</strain>
    </source>
</reference>
<sequence length="63" mass="6310">MTGWACRVMPAGTLSRVVAPNLPVEIAVQDVAGVRIALEAGAARVELCQALALGGLTPSAGPI</sequence>
<dbReference type="AlphaFoldDB" id="A0A917UMI4"/>
<dbReference type="EMBL" id="BMMD01000001">
    <property type="protein sequence ID" value="GGJ68420.1"/>
    <property type="molecule type" value="Genomic_DNA"/>
</dbReference>
<accession>A0A917UMI4</accession>
<dbReference type="SUPFAM" id="SSF110395">
    <property type="entry name" value="CutC-like"/>
    <property type="match status" value="1"/>
</dbReference>
<reference evidence="1" key="2">
    <citation type="submission" date="2020-09" db="EMBL/GenBank/DDBJ databases">
        <authorList>
            <person name="Sun Q."/>
            <person name="Zhou Y."/>
        </authorList>
    </citation>
    <scope>NUCLEOTIDE SEQUENCE</scope>
    <source>
        <strain evidence="1">CGMCC 1.8984</strain>
    </source>
</reference>
<evidence type="ECO:0000313" key="1">
    <source>
        <dbReference type="EMBL" id="GGJ68420.1"/>
    </source>
</evidence>
<dbReference type="Proteomes" id="UP000636956">
    <property type="component" value="Unassembled WGS sequence"/>
</dbReference>
<dbReference type="Gene3D" id="3.20.20.380">
    <property type="entry name" value="Copper homeostasis (CutC) domain"/>
    <property type="match status" value="1"/>
</dbReference>
<dbReference type="InterPro" id="IPR036822">
    <property type="entry name" value="CutC-like_dom_sf"/>
</dbReference>
<proteinExistence type="predicted"/>
<dbReference type="InterPro" id="IPR005627">
    <property type="entry name" value="CutC-like"/>
</dbReference>